<organism evidence="2 3">
    <name type="scientific">Kingdonia uniflora</name>
    <dbReference type="NCBI Taxonomy" id="39325"/>
    <lineage>
        <taxon>Eukaryota</taxon>
        <taxon>Viridiplantae</taxon>
        <taxon>Streptophyta</taxon>
        <taxon>Embryophyta</taxon>
        <taxon>Tracheophyta</taxon>
        <taxon>Spermatophyta</taxon>
        <taxon>Magnoliopsida</taxon>
        <taxon>Ranunculales</taxon>
        <taxon>Circaeasteraceae</taxon>
        <taxon>Kingdonia</taxon>
    </lineage>
</organism>
<keyword evidence="3" id="KW-1185">Reference proteome</keyword>
<evidence type="ECO:0000313" key="3">
    <source>
        <dbReference type="Proteomes" id="UP000541444"/>
    </source>
</evidence>
<evidence type="ECO:0000313" key="2">
    <source>
        <dbReference type="EMBL" id="KAF6142814.1"/>
    </source>
</evidence>
<keyword evidence="1" id="KW-0812">Transmembrane</keyword>
<keyword evidence="1" id="KW-1133">Transmembrane helix</keyword>
<name>A0A7J7LJW5_9MAGN</name>
<dbReference type="AlphaFoldDB" id="A0A7J7LJW5"/>
<evidence type="ECO:0000256" key="1">
    <source>
        <dbReference type="SAM" id="Phobius"/>
    </source>
</evidence>
<accession>A0A7J7LJW5</accession>
<keyword evidence="1" id="KW-0472">Membrane</keyword>
<feature type="transmembrane region" description="Helical" evidence="1">
    <location>
        <begin position="51"/>
        <end position="73"/>
    </location>
</feature>
<dbReference type="Proteomes" id="UP000541444">
    <property type="component" value="Unassembled WGS sequence"/>
</dbReference>
<dbReference type="EMBL" id="JACGCM010002238">
    <property type="protein sequence ID" value="KAF6142814.1"/>
    <property type="molecule type" value="Genomic_DNA"/>
</dbReference>
<comment type="caution">
    <text evidence="2">The sequence shown here is derived from an EMBL/GenBank/DDBJ whole genome shotgun (WGS) entry which is preliminary data.</text>
</comment>
<gene>
    <name evidence="2" type="ORF">GIB67_002678</name>
</gene>
<proteinExistence type="predicted"/>
<protein>
    <submittedName>
        <fullName evidence="2">Uncharacterized protein</fullName>
    </submittedName>
</protein>
<sequence>MGPEINSDISFPAVLNWVVRLETCEEAKRNLTSYACEDNSAALTPPMALDIIVTVIHVTRIILISSMGAKILMSARLKKNLARKLVLTRWGISAALAHRVMMT</sequence>
<reference evidence="2 3" key="1">
    <citation type="journal article" date="2020" name="IScience">
        <title>Genome Sequencing of the Endangered Kingdonia uniflora (Circaeasteraceae, Ranunculales) Reveals Potential Mechanisms of Evolutionary Specialization.</title>
        <authorList>
            <person name="Sun Y."/>
            <person name="Deng T."/>
            <person name="Zhang A."/>
            <person name="Moore M.J."/>
            <person name="Landis J.B."/>
            <person name="Lin N."/>
            <person name="Zhang H."/>
            <person name="Zhang X."/>
            <person name="Huang J."/>
            <person name="Zhang X."/>
            <person name="Sun H."/>
            <person name="Wang H."/>
        </authorList>
    </citation>
    <scope>NUCLEOTIDE SEQUENCE [LARGE SCALE GENOMIC DNA]</scope>
    <source>
        <strain evidence="2">TB1705</strain>
        <tissue evidence="2">Leaf</tissue>
    </source>
</reference>